<keyword evidence="4" id="KW-0949">S-adenosyl-L-methionine</keyword>
<evidence type="ECO:0000256" key="5">
    <source>
        <dbReference type="ARBA" id="ARBA00023244"/>
    </source>
</evidence>
<accession>A0A9D1WSS8</accession>
<evidence type="ECO:0000259" key="8">
    <source>
        <dbReference type="Pfam" id="PF02602"/>
    </source>
</evidence>
<reference evidence="9" key="1">
    <citation type="journal article" date="2021" name="PeerJ">
        <title>Extensive microbial diversity within the chicken gut microbiome revealed by metagenomics and culture.</title>
        <authorList>
            <person name="Gilroy R."/>
            <person name="Ravi A."/>
            <person name="Getino M."/>
            <person name="Pursley I."/>
            <person name="Horton D.L."/>
            <person name="Alikhan N.F."/>
            <person name="Baker D."/>
            <person name="Gharbi K."/>
            <person name="Hall N."/>
            <person name="Watson M."/>
            <person name="Adriaenssens E.M."/>
            <person name="Foster-Nyarko E."/>
            <person name="Jarju S."/>
            <person name="Secka A."/>
            <person name="Antonio M."/>
            <person name="Oren A."/>
            <person name="Chaudhuri R.R."/>
            <person name="La Ragione R."/>
            <person name="Hildebrand F."/>
            <person name="Pallen M.J."/>
        </authorList>
    </citation>
    <scope>NUCLEOTIDE SEQUENCE</scope>
    <source>
        <strain evidence="9">CHK188-5543</strain>
    </source>
</reference>
<evidence type="ECO:0000256" key="1">
    <source>
        <dbReference type="ARBA" id="ARBA00012162"/>
    </source>
</evidence>
<dbReference type="Proteomes" id="UP000886800">
    <property type="component" value="Unassembled WGS sequence"/>
</dbReference>
<dbReference type="GO" id="GO:0004851">
    <property type="term" value="F:uroporphyrin-III C-methyltransferase activity"/>
    <property type="evidence" value="ECO:0007669"/>
    <property type="project" value="UniProtKB-EC"/>
</dbReference>
<feature type="domain" description="Tetrapyrrole methylase" evidence="7">
    <location>
        <begin position="4"/>
        <end position="216"/>
    </location>
</feature>
<keyword evidence="3 6" id="KW-0808">Transferase</keyword>
<dbReference type="NCBIfam" id="NF004790">
    <property type="entry name" value="PRK06136.1"/>
    <property type="match status" value="1"/>
</dbReference>
<dbReference type="Pfam" id="PF00590">
    <property type="entry name" value="TP_methylase"/>
    <property type="match status" value="1"/>
</dbReference>
<feature type="domain" description="Tetrapyrrole biosynthesis uroporphyrinogen III synthase" evidence="8">
    <location>
        <begin position="265"/>
        <end position="486"/>
    </location>
</feature>
<dbReference type="Gene3D" id="3.40.50.10090">
    <property type="match status" value="2"/>
</dbReference>
<dbReference type="FunFam" id="3.30.950.10:FF:000001">
    <property type="entry name" value="Siroheme synthase"/>
    <property type="match status" value="1"/>
</dbReference>
<evidence type="ECO:0000256" key="6">
    <source>
        <dbReference type="RuleBase" id="RU003960"/>
    </source>
</evidence>
<dbReference type="CDD" id="cd11642">
    <property type="entry name" value="SUMT"/>
    <property type="match status" value="1"/>
</dbReference>
<dbReference type="InterPro" id="IPR035996">
    <property type="entry name" value="4pyrrol_Methylase_sf"/>
</dbReference>
<sequence>MKGKVYLVGAGPADGGLLTLKGYRLLQQADVVVHDALIGLEVLGMIPPEARRIPVGKRAGNHPVPQERINEILLEEAQKGRMVVRLKGGDPFLFGRGGEELELLARHGVPFEVVPGVTSALAVPAYGGIPVTHRDYCSSVHLITAHAQGCAHAPDIDYRALVRLGGTLVFLMGVSTLPAICRGLLEAGMDPEMPAAILERGTTARQRRAVSTLAQLPQVAQGFSAPSVVIVGKVCALSERFAWAEKRPLAGLRVAVTRPRERMSALSGPLRELGAEVLELPAILLQPISPNLQLDRALEHLEAYDWLVFTSPGGVSCFWDALKERRMDVRRLAGLRLAAIGRATAQALEARGLLVDLVPEEYSADALGRALALQGPRRALLLRAKNASPDLTARLKEAQIPYEDLPLYETAASPEAARARELVERGEVDYVAFTSASTVHSFMKGSGQGDGRGIRAACIGRTTAAAARAYGMETFVAEQATMEAMCALLQKLQEKERS</sequence>
<dbReference type="GO" id="GO:0004852">
    <property type="term" value="F:uroporphyrinogen-III synthase activity"/>
    <property type="evidence" value="ECO:0007669"/>
    <property type="project" value="InterPro"/>
</dbReference>
<evidence type="ECO:0000256" key="4">
    <source>
        <dbReference type="ARBA" id="ARBA00022691"/>
    </source>
</evidence>
<name>A0A9D1WSS8_9FIRM</name>
<dbReference type="PROSITE" id="PS00840">
    <property type="entry name" value="SUMT_2"/>
    <property type="match status" value="1"/>
</dbReference>
<keyword evidence="5" id="KW-0627">Porphyrin biosynthesis</keyword>
<dbReference type="InterPro" id="IPR000878">
    <property type="entry name" value="4pyrrol_Mease"/>
</dbReference>
<dbReference type="EC" id="2.1.1.107" evidence="1"/>
<dbReference type="GO" id="GO:0019354">
    <property type="term" value="P:siroheme biosynthetic process"/>
    <property type="evidence" value="ECO:0007669"/>
    <property type="project" value="InterPro"/>
</dbReference>
<dbReference type="InterPro" id="IPR014776">
    <property type="entry name" value="4pyrrole_Mease_sub2"/>
</dbReference>
<evidence type="ECO:0000259" key="7">
    <source>
        <dbReference type="Pfam" id="PF00590"/>
    </source>
</evidence>
<comment type="similarity">
    <text evidence="6">Belongs to the precorrin methyltransferase family.</text>
</comment>
<dbReference type="SUPFAM" id="SSF69618">
    <property type="entry name" value="HemD-like"/>
    <property type="match status" value="1"/>
</dbReference>
<reference evidence="9" key="2">
    <citation type="submission" date="2021-04" db="EMBL/GenBank/DDBJ databases">
        <authorList>
            <person name="Gilroy R."/>
        </authorList>
    </citation>
    <scope>NUCLEOTIDE SEQUENCE</scope>
    <source>
        <strain evidence="9">CHK188-5543</strain>
    </source>
</reference>
<dbReference type="NCBIfam" id="TIGR01469">
    <property type="entry name" value="cobA_cysG_Cterm"/>
    <property type="match status" value="1"/>
</dbReference>
<dbReference type="InterPro" id="IPR003754">
    <property type="entry name" value="4pyrrol_synth_uPrphyn_synth"/>
</dbReference>
<dbReference type="AlphaFoldDB" id="A0A9D1WSS8"/>
<proteinExistence type="inferred from homology"/>
<dbReference type="PANTHER" id="PTHR45790">
    <property type="entry name" value="SIROHEME SYNTHASE-RELATED"/>
    <property type="match status" value="1"/>
</dbReference>
<gene>
    <name evidence="9" type="primary">cobA</name>
    <name evidence="9" type="ORF">H9736_08295</name>
</gene>
<dbReference type="CDD" id="cd06578">
    <property type="entry name" value="HemD"/>
    <property type="match status" value="1"/>
</dbReference>
<dbReference type="PANTHER" id="PTHR45790:SF3">
    <property type="entry name" value="S-ADENOSYL-L-METHIONINE-DEPENDENT UROPORPHYRINOGEN III METHYLTRANSFERASE, CHLOROPLASTIC"/>
    <property type="match status" value="1"/>
</dbReference>
<protein>
    <recommendedName>
        <fullName evidence="1">uroporphyrinogen-III C-methyltransferase</fullName>
        <ecNumber evidence="1">2.1.1.107</ecNumber>
    </recommendedName>
</protein>
<dbReference type="Gene3D" id="3.30.950.10">
    <property type="entry name" value="Methyltransferase, Cobalt-precorrin-4 Transmethylase, Domain 2"/>
    <property type="match status" value="1"/>
</dbReference>
<dbReference type="Gene3D" id="3.40.1010.10">
    <property type="entry name" value="Cobalt-precorrin-4 Transmethylase, Domain 1"/>
    <property type="match status" value="1"/>
</dbReference>
<evidence type="ECO:0000256" key="3">
    <source>
        <dbReference type="ARBA" id="ARBA00022679"/>
    </source>
</evidence>
<dbReference type="InterPro" id="IPR036108">
    <property type="entry name" value="4pyrrol_syn_uPrphyn_synt_sf"/>
</dbReference>
<dbReference type="Pfam" id="PF02602">
    <property type="entry name" value="HEM4"/>
    <property type="match status" value="1"/>
</dbReference>
<dbReference type="SUPFAM" id="SSF53790">
    <property type="entry name" value="Tetrapyrrole methylase"/>
    <property type="match status" value="1"/>
</dbReference>
<dbReference type="InterPro" id="IPR014777">
    <property type="entry name" value="4pyrrole_Mease_sub1"/>
</dbReference>
<comment type="caution">
    <text evidence="9">The sequence shown here is derived from an EMBL/GenBank/DDBJ whole genome shotgun (WGS) entry which is preliminary data.</text>
</comment>
<dbReference type="EMBL" id="DXES01000175">
    <property type="protein sequence ID" value="HIX66232.1"/>
    <property type="molecule type" value="Genomic_DNA"/>
</dbReference>
<keyword evidence="2 6" id="KW-0489">Methyltransferase</keyword>
<evidence type="ECO:0000313" key="10">
    <source>
        <dbReference type="Proteomes" id="UP000886800"/>
    </source>
</evidence>
<organism evidence="9 10">
    <name type="scientific">Candidatus Anaerotruncus excrementipullorum</name>
    <dbReference type="NCBI Taxonomy" id="2838465"/>
    <lineage>
        <taxon>Bacteria</taxon>
        <taxon>Bacillati</taxon>
        <taxon>Bacillota</taxon>
        <taxon>Clostridia</taxon>
        <taxon>Eubacteriales</taxon>
        <taxon>Oscillospiraceae</taxon>
        <taxon>Anaerotruncus</taxon>
    </lineage>
</organism>
<dbReference type="InterPro" id="IPR006366">
    <property type="entry name" value="CobA/CysG_C"/>
</dbReference>
<dbReference type="FunFam" id="3.40.1010.10:FF:000001">
    <property type="entry name" value="Siroheme synthase"/>
    <property type="match status" value="1"/>
</dbReference>
<dbReference type="GO" id="GO:0032259">
    <property type="term" value="P:methylation"/>
    <property type="evidence" value="ECO:0007669"/>
    <property type="project" value="UniProtKB-KW"/>
</dbReference>
<dbReference type="InterPro" id="IPR050161">
    <property type="entry name" value="Siro_Cobalamin_biosynth"/>
</dbReference>
<dbReference type="InterPro" id="IPR003043">
    <property type="entry name" value="Uropor_MeTrfase_CS"/>
</dbReference>
<evidence type="ECO:0000313" key="9">
    <source>
        <dbReference type="EMBL" id="HIX66232.1"/>
    </source>
</evidence>
<evidence type="ECO:0000256" key="2">
    <source>
        <dbReference type="ARBA" id="ARBA00022603"/>
    </source>
</evidence>